<dbReference type="Gene3D" id="3.90.1410.10">
    <property type="entry name" value="set domain protein methyltransferase, domain 1"/>
    <property type="match status" value="1"/>
</dbReference>
<dbReference type="GO" id="GO:0032259">
    <property type="term" value="P:methylation"/>
    <property type="evidence" value="ECO:0007669"/>
    <property type="project" value="UniProtKB-KW"/>
</dbReference>
<accession>A0A1Y1US73</accession>
<evidence type="ECO:0000256" key="2">
    <source>
        <dbReference type="ARBA" id="ARBA00022679"/>
    </source>
</evidence>
<dbReference type="Proteomes" id="UP000193218">
    <property type="component" value="Unassembled WGS sequence"/>
</dbReference>
<dbReference type="InterPro" id="IPR050600">
    <property type="entry name" value="SETD3_SETD6_MTase"/>
</dbReference>
<evidence type="ECO:0000256" key="4">
    <source>
        <dbReference type="SAM" id="MobiDB-lite"/>
    </source>
</evidence>
<dbReference type="Pfam" id="PF09273">
    <property type="entry name" value="Rubis-subs-bind"/>
    <property type="match status" value="1"/>
</dbReference>
<evidence type="ECO:0000256" key="3">
    <source>
        <dbReference type="ARBA" id="ARBA00022691"/>
    </source>
</evidence>
<feature type="compositionally biased region" description="Acidic residues" evidence="4">
    <location>
        <begin position="214"/>
        <end position="231"/>
    </location>
</feature>
<dbReference type="InterPro" id="IPR015353">
    <property type="entry name" value="Rubisco_LSMT_subst-bd"/>
</dbReference>
<evidence type="ECO:0000256" key="1">
    <source>
        <dbReference type="ARBA" id="ARBA00022603"/>
    </source>
</evidence>
<sequence>MTSLNDSFNAQDLIDGFRSAGGWIDTDKMGLKPFPSMGYGAVALQDLPEQTRLFSIPDKMILSGYAGGLEEVLTAEELESLGHGWARLILVMMREESKGESSSWAWYFRNLPKQFETPMFWSANDLEELKGTDIESRIGRDEAEQDYHDKIMPILRAHPDVFPPSSPHFTVEAYHLQGSRILSRSFTISHLRAVRAAGGVLGSGPGDSGARGADDEDSESEPEEWEEEDWDVPAMMPMADMLNAAYQRDNARLYDSEETMREGDAAQVNHDMITERKVKLGDQIFNTYDSPPNSELLRKYGHVDVFALESDALDRLEPGEVGDWPYGNPGDEVEISAKLVVKAANAIREQCGERALSDEDAEERGIAWVKDGQEDCFNVSGADTDPGLIFFSRILLYDAEWEKFDQRGKLPKQSIDGSVARVIEGACQLRLEAYPRTLEIELARLTNSVDTLSTNHRRAAIVRIGEMRLLRILSRQALEQGKKHPAKRQIDQGSGSHDSSKRVKPDH</sequence>
<dbReference type="PANTHER" id="PTHR13271">
    <property type="entry name" value="UNCHARACTERIZED PUTATIVE METHYLTRANSFERASE"/>
    <property type="match status" value="1"/>
</dbReference>
<dbReference type="OrthoDB" id="341421at2759"/>
<dbReference type="InterPro" id="IPR046341">
    <property type="entry name" value="SET_dom_sf"/>
</dbReference>
<keyword evidence="1" id="KW-0489">Methyltransferase</keyword>
<feature type="compositionally biased region" description="Basic and acidic residues" evidence="4">
    <location>
        <begin position="498"/>
        <end position="507"/>
    </location>
</feature>
<feature type="region of interest" description="Disordered" evidence="4">
    <location>
        <begin position="198"/>
        <end position="232"/>
    </location>
</feature>
<proteinExistence type="predicted"/>
<evidence type="ECO:0000259" key="5">
    <source>
        <dbReference type="Pfam" id="PF09273"/>
    </source>
</evidence>
<feature type="domain" description="Rubisco LSMT substrate-binding" evidence="5">
    <location>
        <begin position="372"/>
        <end position="470"/>
    </location>
</feature>
<gene>
    <name evidence="6" type="ORF">BD324DRAFT_612434</name>
</gene>
<organism evidence="6 7">
    <name type="scientific">Kockovaella imperatae</name>
    <dbReference type="NCBI Taxonomy" id="4999"/>
    <lineage>
        <taxon>Eukaryota</taxon>
        <taxon>Fungi</taxon>
        <taxon>Dikarya</taxon>
        <taxon>Basidiomycota</taxon>
        <taxon>Agaricomycotina</taxon>
        <taxon>Tremellomycetes</taxon>
        <taxon>Tremellales</taxon>
        <taxon>Cuniculitremaceae</taxon>
        <taxon>Kockovaella</taxon>
    </lineage>
</organism>
<dbReference type="PANTHER" id="PTHR13271:SF34">
    <property type="entry name" value="N-LYSINE METHYLTRANSFERASE SETD6"/>
    <property type="match status" value="1"/>
</dbReference>
<dbReference type="STRING" id="4999.A0A1Y1US73"/>
<feature type="compositionally biased region" description="Gly residues" evidence="4">
    <location>
        <begin position="199"/>
        <end position="209"/>
    </location>
</feature>
<dbReference type="FunCoup" id="A0A1Y1US73">
    <property type="interactions" value="267"/>
</dbReference>
<dbReference type="RefSeq" id="XP_021874560.1">
    <property type="nucleotide sequence ID" value="XM_022014390.1"/>
</dbReference>
<dbReference type="EMBL" id="NBSH01000001">
    <property type="protein sequence ID" value="ORX40881.1"/>
    <property type="molecule type" value="Genomic_DNA"/>
</dbReference>
<keyword evidence="3" id="KW-0949">S-adenosyl-L-methionine</keyword>
<evidence type="ECO:0000313" key="7">
    <source>
        <dbReference type="Proteomes" id="UP000193218"/>
    </source>
</evidence>
<protein>
    <recommendedName>
        <fullName evidence="5">Rubisco LSMT substrate-binding domain-containing protein</fullName>
    </recommendedName>
</protein>
<comment type="caution">
    <text evidence="6">The sequence shown here is derived from an EMBL/GenBank/DDBJ whole genome shotgun (WGS) entry which is preliminary data.</text>
</comment>
<reference evidence="6 7" key="1">
    <citation type="submission" date="2017-03" db="EMBL/GenBank/DDBJ databases">
        <title>Widespread Adenine N6-methylation of Active Genes in Fungi.</title>
        <authorList>
            <consortium name="DOE Joint Genome Institute"/>
            <person name="Mondo S.J."/>
            <person name="Dannebaum R.O."/>
            <person name="Kuo R.C."/>
            <person name="Louie K.B."/>
            <person name="Bewick A.J."/>
            <person name="Labutti K."/>
            <person name="Haridas S."/>
            <person name="Kuo A."/>
            <person name="Salamov A."/>
            <person name="Ahrendt S.R."/>
            <person name="Lau R."/>
            <person name="Bowen B.P."/>
            <person name="Lipzen A."/>
            <person name="Sullivan W."/>
            <person name="Andreopoulos W.B."/>
            <person name="Clum A."/>
            <person name="Lindquist E."/>
            <person name="Daum C."/>
            <person name="Northen T.R."/>
            <person name="Ramamoorthy G."/>
            <person name="Schmitz R.J."/>
            <person name="Gryganskyi A."/>
            <person name="Culley D."/>
            <person name="Magnuson J."/>
            <person name="James T.Y."/>
            <person name="O'Malley M.A."/>
            <person name="Stajich J.E."/>
            <person name="Spatafora J.W."/>
            <person name="Visel A."/>
            <person name="Grigoriev I.V."/>
        </authorList>
    </citation>
    <scope>NUCLEOTIDE SEQUENCE [LARGE SCALE GENOMIC DNA]</scope>
    <source>
        <strain evidence="6 7">NRRL Y-17943</strain>
    </source>
</reference>
<keyword evidence="7" id="KW-1185">Reference proteome</keyword>
<dbReference type="InParanoid" id="A0A1Y1US73"/>
<dbReference type="GO" id="GO:0016279">
    <property type="term" value="F:protein-lysine N-methyltransferase activity"/>
    <property type="evidence" value="ECO:0007669"/>
    <property type="project" value="TreeGrafter"/>
</dbReference>
<name>A0A1Y1US73_9TREE</name>
<keyword evidence="2" id="KW-0808">Transferase</keyword>
<dbReference type="Gene3D" id="3.90.1420.10">
    <property type="entry name" value="Rubisco LSMT, substrate-binding domain"/>
    <property type="match status" value="1"/>
</dbReference>
<dbReference type="GeneID" id="33556198"/>
<evidence type="ECO:0000313" key="6">
    <source>
        <dbReference type="EMBL" id="ORX40881.1"/>
    </source>
</evidence>
<dbReference type="GO" id="GO:0005634">
    <property type="term" value="C:nucleus"/>
    <property type="evidence" value="ECO:0007669"/>
    <property type="project" value="TreeGrafter"/>
</dbReference>
<feature type="region of interest" description="Disordered" evidence="4">
    <location>
        <begin position="479"/>
        <end position="507"/>
    </location>
</feature>
<dbReference type="AlphaFoldDB" id="A0A1Y1US73"/>
<dbReference type="InterPro" id="IPR036464">
    <property type="entry name" value="Rubisco_LSMT_subst-bd_sf"/>
</dbReference>
<dbReference type="SUPFAM" id="SSF82199">
    <property type="entry name" value="SET domain"/>
    <property type="match status" value="1"/>
</dbReference>